<dbReference type="InterPro" id="IPR001789">
    <property type="entry name" value="Sig_transdc_resp-reg_receiver"/>
</dbReference>
<dbReference type="InterPro" id="IPR002197">
    <property type="entry name" value="HTH_Fis"/>
</dbReference>
<keyword evidence="7" id="KW-0804">Transcription</keyword>
<gene>
    <name evidence="11" type="ORF">Bandiella_00259</name>
</gene>
<evidence type="ECO:0000259" key="10">
    <source>
        <dbReference type="PROSITE" id="PS50110"/>
    </source>
</evidence>
<keyword evidence="4" id="KW-0067">ATP-binding</keyword>
<dbReference type="PANTHER" id="PTHR32071:SF17">
    <property type="entry name" value="TRANSCRIPTIONAL REGULATOR (NTRC FAMILY)"/>
    <property type="match status" value="1"/>
</dbReference>
<reference evidence="11 12" key="1">
    <citation type="submission" date="2022-11" db="EMBL/GenBank/DDBJ databases">
        <title>Host association and intracellularity evolved multiple times independently in the Rickettsiales.</title>
        <authorList>
            <person name="Castelli M."/>
            <person name="Nardi T."/>
            <person name="Gammuto L."/>
            <person name="Bellinzona G."/>
            <person name="Sabaneyeva E."/>
            <person name="Potekhin A."/>
            <person name="Serra V."/>
            <person name="Petroni G."/>
            <person name="Sassera D."/>
        </authorList>
    </citation>
    <scope>NUCLEOTIDE SEQUENCE [LARGE SCALE GENOMIC DNA]</scope>
    <source>
        <strain evidence="11 12">NDG2</strain>
    </source>
</reference>
<evidence type="ECO:0000256" key="4">
    <source>
        <dbReference type="ARBA" id="ARBA00022840"/>
    </source>
</evidence>
<evidence type="ECO:0000256" key="5">
    <source>
        <dbReference type="ARBA" id="ARBA00023012"/>
    </source>
</evidence>
<dbReference type="PANTHER" id="PTHR32071">
    <property type="entry name" value="TRANSCRIPTIONAL REGULATORY PROTEIN"/>
    <property type="match status" value="1"/>
</dbReference>
<feature type="modified residue" description="4-aspartylphosphate" evidence="8">
    <location>
        <position position="53"/>
    </location>
</feature>
<dbReference type="Gene3D" id="3.40.50.300">
    <property type="entry name" value="P-loop containing nucleotide triphosphate hydrolases"/>
    <property type="match status" value="1"/>
</dbReference>
<dbReference type="PROSITE" id="PS50110">
    <property type="entry name" value="RESPONSE_REGULATORY"/>
    <property type="match status" value="1"/>
</dbReference>
<name>A0ABZ0UMX2_9RICK</name>
<dbReference type="CDD" id="cd00009">
    <property type="entry name" value="AAA"/>
    <property type="match status" value="1"/>
</dbReference>
<dbReference type="SUPFAM" id="SSF52172">
    <property type="entry name" value="CheY-like"/>
    <property type="match status" value="1"/>
</dbReference>
<evidence type="ECO:0000256" key="3">
    <source>
        <dbReference type="ARBA" id="ARBA00022741"/>
    </source>
</evidence>
<dbReference type="Pfam" id="PF00158">
    <property type="entry name" value="Sigma54_activat"/>
    <property type="match status" value="1"/>
</dbReference>
<dbReference type="Proteomes" id="UP001327219">
    <property type="component" value="Chromosome"/>
</dbReference>
<accession>A0ABZ0UMX2</accession>
<feature type="domain" description="Response regulatory" evidence="10">
    <location>
        <begin position="3"/>
        <end position="120"/>
    </location>
</feature>
<evidence type="ECO:0000313" key="12">
    <source>
        <dbReference type="Proteomes" id="UP001327219"/>
    </source>
</evidence>
<dbReference type="Pfam" id="PF00072">
    <property type="entry name" value="Response_reg"/>
    <property type="match status" value="1"/>
</dbReference>
<dbReference type="InterPro" id="IPR002078">
    <property type="entry name" value="Sigma_54_int"/>
</dbReference>
<evidence type="ECO:0000256" key="8">
    <source>
        <dbReference type="PROSITE-ProRule" id="PRU00169"/>
    </source>
</evidence>
<dbReference type="Pfam" id="PF25601">
    <property type="entry name" value="AAA_lid_14"/>
    <property type="match status" value="1"/>
</dbReference>
<keyword evidence="5" id="KW-0902">Two-component regulatory system</keyword>
<dbReference type="SUPFAM" id="SSF52540">
    <property type="entry name" value="P-loop containing nucleoside triphosphate hydrolases"/>
    <property type="match status" value="1"/>
</dbReference>
<dbReference type="SUPFAM" id="SSF46689">
    <property type="entry name" value="Homeodomain-like"/>
    <property type="match status" value="1"/>
</dbReference>
<evidence type="ECO:0000256" key="6">
    <source>
        <dbReference type="ARBA" id="ARBA00023015"/>
    </source>
</evidence>
<dbReference type="InterPro" id="IPR009057">
    <property type="entry name" value="Homeodomain-like_sf"/>
</dbReference>
<dbReference type="InterPro" id="IPR011006">
    <property type="entry name" value="CheY-like_superfamily"/>
</dbReference>
<sequence length="437" mass="49381">MTDILVVDDEIDIGELIKDIIEDELTLKTSFVLNSSAALETLKKTSPKAIILDVWLEGSDMDGLGLLKLIKEKYKDIPVIVISGHGNIETAVKAIKWGAYDFIEKPFKSEKLILTVKRTIENADLKQCNTQLNQKNDLASLIGKSKQIIEIKNKITSNSTDNVRTLIRGEVGVGKERLAKLIHNYSNLAEKPFFQVNLESHPEEELEALLFGSDNSRSIFEKAKGATLYLNNISALSSRMQTQLLRCINNLQTNQSRCRVICSSIVDIKQLVVLNQFNPDLYQRLSSMELYIPPLRDRKQDIEPITNYYINQFASSYGIAHIKVDDGAYSKLIEYDWPGNIMELKNFIENLVIKLTISGSCELNSGDISFTIPKVNQSGAECNTNFYDKNLKEAKKAFEKQYIGFQLQKFGGNISQVAKFIGMERPALHKKMRDLDL</sequence>
<dbReference type="Gene3D" id="3.40.50.2300">
    <property type="match status" value="1"/>
</dbReference>
<keyword evidence="3" id="KW-0547">Nucleotide-binding</keyword>
<dbReference type="SMART" id="SM00448">
    <property type="entry name" value="REC"/>
    <property type="match status" value="1"/>
</dbReference>
<evidence type="ECO:0000256" key="7">
    <source>
        <dbReference type="ARBA" id="ARBA00023163"/>
    </source>
</evidence>
<evidence type="ECO:0000256" key="1">
    <source>
        <dbReference type="ARBA" id="ARBA00014319"/>
    </source>
</evidence>
<dbReference type="EMBL" id="CP110820">
    <property type="protein sequence ID" value="WPX96150.1"/>
    <property type="molecule type" value="Genomic_DNA"/>
</dbReference>
<dbReference type="Pfam" id="PF02954">
    <property type="entry name" value="HTH_8"/>
    <property type="match status" value="1"/>
</dbReference>
<dbReference type="Gene3D" id="1.10.10.60">
    <property type="entry name" value="Homeodomain-like"/>
    <property type="match status" value="1"/>
</dbReference>
<protein>
    <recommendedName>
        <fullName evidence="1">Putative response regulator NtrX-like</fullName>
    </recommendedName>
</protein>
<evidence type="ECO:0000256" key="2">
    <source>
        <dbReference type="ARBA" id="ARBA00022553"/>
    </source>
</evidence>
<dbReference type="Gene3D" id="1.10.8.60">
    <property type="match status" value="1"/>
</dbReference>
<dbReference type="InterPro" id="IPR027417">
    <property type="entry name" value="P-loop_NTPase"/>
</dbReference>
<proteinExistence type="predicted"/>
<keyword evidence="12" id="KW-1185">Reference proteome</keyword>
<keyword evidence="6" id="KW-0805">Transcription regulation</keyword>
<dbReference type="PROSITE" id="PS50045">
    <property type="entry name" value="SIGMA54_INTERACT_4"/>
    <property type="match status" value="1"/>
</dbReference>
<evidence type="ECO:0000259" key="9">
    <source>
        <dbReference type="PROSITE" id="PS50045"/>
    </source>
</evidence>
<keyword evidence="2 8" id="KW-0597">Phosphoprotein</keyword>
<feature type="domain" description="Sigma-54 factor interaction" evidence="9">
    <location>
        <begin position="141"/>
        <end position="353"/>
    </location>
</feature>
<dbReference type="RefSeq" id="WP_323733059.1">
    <property type="nucleotide sequence ID" value="NZ_CP110820.1"/>
</dbReference>
<evidence type="ECO:0000313" key="11">
    <source>
        <dbReference type="EMBL" id="WPX96150.1"/>
    </source>
</evidence>
<organism evidence="11 12">
    <name type="scientific">Candidatus Bandiella euplotis</name>
    <dbReference type="NCBI Taxonomy" id="1664265"/>
    <lineage>
        <taxon>Bacteria</taxon>
        <taxon>Pseudomonadati</taxon>
        <taxon>Pseudomonadota</taxon>
        <taxon>Alphaproteobacteria</taxon>
        <taxon>Rickettsiales</taxon>
        <taxon>Candidatus Midichloriaceae</taxon>
        <taxon>Candidatus Bandiella</taxon>
    </lineage>
</organism>
<dbReference type="InterPro" id="IPR058031">
    <property type="entry name" value="AAA_lid_NorR"/>
</dbReference>